<evidence type="ECO:0000259" key="7">
    <source>
        <dbReference type="Pfam" id="PF04082"/>
    </source>
</evidence>
<dbReference type="InterPro" id="IPR007219">
    <property type="entry name" value="XnlR_reg_dom"/>
</dbReference>
<dbReference type="VEuPathDB" id="FungiDB:A1O9_11171"/>
<reference evidence="8 9" key="1">
    <citation type="submission" date="2013-03" db="EMBL/GenBank/DDBJ databases">
        <title>The Genome Sequence of Exophiala aquamarina CBS 119918.</title>
        <authorList>
            <consortium name="The Broad Institute Genomics Platform"/>
            <person name="Cuomo C."/>
            <person name="de Hoog S."/>
            <person name="Gorbushina A."/>
            <person name="Walker B."/>
            <person name="Young S.K."/>
            <person name="Zeng Q."/>
            <person name="Gargeya S."/>
            <person name="Fitzgerald M."/>
            <person name="Haas B."/>
            <person name="Abouelleil A."/>
            <person name="Allen A.W."/>
            <person name="Alvarado L."/>
            <person name="Arachchi H.M."/>
            <person name="Berlin A.M."/>
            <person name="Chapman S.B."/>
            <person name="Gainer-Dewar J."/>
            <person name="Goldberg J."/>
            <person name="Griggs A."/>
            <person name="Gujja S."/>
            <person name="Hansen M."/>
            <person name="Howarth C."/>
            <person name="Imamovic A."/>
            <person name="Ireland A."/>
            <person name="Larimer J."/>
            <person name="McCowan C."/>
            <person name="Murphy C."/>
            <person name="Pearson M."/>
            <person name="Poon T.W."/>
            <person name="Priest M."/>
            <person name="Roberts A."/>
            <person name="Saif S."/>
            <person name="Shea T."/>
            <person name="Sisk P."/>
            <person name="Sykes S."/>
            <person name="Wortman J."/>
            <person name="Nusbaum C."/>
            <person name="Birren B."/>
        </authorList>
    </citation>
    <scope>NUCLEOTIDE SEQUENCE [LARGE SCALE GENOMIC DNA]</scope>
    <source>
        <strain evidence="8 9">CBS 119918</strain>
    </source>
</reference>
<proteinExistence type="predicted"/>
<keyword evidence="2" id="KW-0805">Transcription regulation</keyword>
<evidence type="ECO:0000256" key="3">
    <source>
        <dbReference type="ARBA" id="ARBA00023125"/>
    </source>
</evidence>
<dbReference type="EMBL" id="AMGV01000016">
    <property type="protein sequence ID" value="KEF52754.1"/>
    <property type="molecule type" value="Genomic_DNA"/>
</dbReference>
<feature type="domain" description="Xylanolytic transcriptional activator regulatory" evidence="7">
    <location>
        <begin position="192"/>
        <end position="313"/>
    </location>
</feature>
<dbReference type="OrthoDB" id="5121955at2759"/>
<dbReference type="PANTHER" id="PTHR47171:SF1">
    <property type="entry name" value="ZN(II)2CYS6 TRANSCRIPTION FACTOR (EUROFUNG)"/>
    <property type="match status" value="1"/>
</dbReference>
<sequence length="317" mass="35337">MPKRRSVDDEAADIDGNTATGGSYAYSHPGSYNVAGSNHGASTAQPNPPRRVASSSSLLPPNFLPPRPAWSSRTALSSTHSSPNIDESPEMFYAQIAERSVLANDDPIHPTGQSVFLGEAFSLTYVVHEVLAPHLSDSLHYKKRLHFPITDAATRRPRSFYVRDDTVANQVELLKRQGLFYRPPSEALQKLLDAYFEYFHPAYPLIERARFADALQAEQQSHLALNALLMIAVTLCDAETLEAVGCGDRHTARSTFFKQARILYDLDAERDKMNIIVGVFLMSFWWGGPNDQKDSWHWLGISLGLAQSLGLHRTWVL</sequence>
<dbReference type="GO" id="GO:0003677">
    <property type="term" value="F:DNA binding"/>
    <property type="evidence" value="ECO:0007669"/>
    <property type="project" value="UniProtKB-KW"/>
</dbReference>
<dbReference type="InterPro" id="IPR052073">
    <property type="entry name" value="Amide_Lactam_Regulators"/>
</dbReference>
<dbReference type="GeneID" id="25286071"/>
<dbReference type="GO" id="GO:0008270">
    <property type="term" value="F:zinc ion binding"/>
    <property type="evidence" value="ECO:0007669"/>
    <property type="project" value="InterPro"/>
</dbReference>
<dbReference type="STRING" id="1182545.A0A072NXZ9"/>
<evidence type="ECO:0000256" key="2">
    <source>
        <dbReference type="ARBA" id="ARBA00023015"/>
    </source>
</evidence>
<protein>
    <recommendedName>
        <fullName evidence="7">Xylanolytic transcriptional activator regulatory domain-containing protein</fullName>
    </recommendedName>
</protein>
<dbReference type="PANTHER" id="PTHR47171">
    <property type="entry name" value="FARA-RELATED"/>
    <property type="match status" value="1"/>
</dbReference>
<dbReference type="Pfam" id="PF04082">
    <property type="entry name" value="Fungal_trans"/>
    <property type="match status" value="1"/>
</dbReference>
<keyword evidence="9" id="KW-1185">Reference proteome</keyword>
<evidence type="ECO:0000313" key="8">
    <source>
        <dbReference type="EMBL" id="KEF52754.1"/>
    </source>
</evidence>
<dbReference type="GO" id="GO:0006351">
    <property type="term" value="P:DNA-templated transcription"/>
    <property type="evidence" value="ECO:0007669"/>
    <property type="project" value="InterPro"/>
</dbReference>
<dbReference type="HOGENOM" id="CLU_877263_0_0_1"/>
<accession>A0A072NXZ9</accession>
<gene>
    <name evidence="8" type="ORF">A1O9_11171</name>
</gene>
<dbReference type="RefSeq" id="XP_013255344.1">
    <property type="nucleotide sequence ID" value="XM_013399890.1"/>
</dbReference>
<evidence type="ECO:0000256" key="5">
    <source>
        <dbReference type="ARBA" id="ARBA00023242"/>
    </source>
</evidence>
<evidence type="ECO:0000313" key="9">
    <source>
        <dbReference type="Proteomes" id="UP000027920"/>
    </source>
</evidence>
<dbReference type="Proteomes" id="UP000027920">
    <property type="component" value="Unassembled WGS sequence"/>
</dbReference>
<evidence type="ECO:0000256" key="1">
    <source>
        <dbReference type="ARBA" id="ARBA00022833"/>
    </source>
</evidence>
<dbReference type="CDD" id="cd12148">
    <property type="entry name" value="fungal_TF_MHR"/>
    <property type="match status" value="1"/>
</dbReference>
<dbReference type="AlphaFoldDB" id="A0A072NXZ9"/>
<feature type="compositionally biased region" description="Polar residues" evidence="6">
    <location>
        <begin position="34"/>
        <end position="45"/>
    </location>
</feature>
<keyword evidence="4" id="KW-0804">Transcription</keyword>
<comment type="caution">
    <text evidence="8">The sequence shown here is derived from an EMBL/GenBank/DDBJ whole genome shotgun (WGS) entry which is preliminary data.</text>
</comment>
<organism evidence="8 9">
    <name type="scientific">Exophiala aquamarina CBS 119918</name>
    <dbReference type="NCBI Taxonomy" id="1182545"/>
    <lineage>
        <taxon>Eukaryota</taxon>
        <taxon>Fungi</taxon>
        <taxon>Dikarya</taxon>
        <taxon>Ascomycota</taxon>
        <taxon>Pezizomycotina</taxon>
        <taxon>Eurotiomycetes</taxon>
        <taxon>Chaetothyriomycetidae</taxon>
        <taxon>Chaetothyriales</taxon>
        <taxon>Herpotrichiellaceae</taxon>
        <taxon>Exophiala</taxon>
    </lineage>
</organism>
<name>A0A072NXZ9_9EURO</name>
<evidence type="ECO:0000256" key="4">
    <source>
        <dbReference type="ARBA" id="ARBA00023163"/>
    </source>
</evidence>
<feature type="region of interest" description="Disordered" evidence="6">
    <location>
        <begin position="1"/>
        <end position="58"/>
    </location>
</feature>
<keyword evidence="5" id="KW-0539">Nucleus</keyword>
<keyword evidence="1" id="KW-0862">Zinc</keyword>
<evidence type="ECO:0000256" key="6">
    <source>
        <dbReference type="SAM" id="MobiDB-lite"/>
    </source>
</evidence>
<keyword evidence="3" id="KW-0238">DNA-binding</keyword>